<dbReference type="PANTHER" id="PTHR43685:SF11">
    <property type="entry name" value="GLYCOSYLTRANSFERASE TAGX-RELATED"/>
    <property type="match status" value="1"/>
</dbReference>
<organism evidence="2 3">
    <name type="scientific">Novosphingobium ovatum</name>
    <dbReference type="NCBI Taxonomy" id="1908523"/>
    <lineage>
        <taxon>Bacteria</taxon>
        <taxon>Pseudomonadati</taxon>
        <taxon>Pseudomonadota</taxon>
        <taxon>Alphaproteobacteria</taxon>
        <taxon>Sphingomonadales</taxon>
        <taxon>Sphingomonadaceae</taxon>
        <taxon>Novosphingobium</taxon>
    </lineage>
</organism>
<dbReference type="Pfam" id="PF00535">
    <property type="entry name" value="Glycos_transf_2"/>
    <property type="match status" value="1"/>
</dbReference>
<sequence length="226" mass="23930">MTGADITPADITVVTAVRNGAGFIAQAVESVRGQGVAGHVIVDDGSDDGTGAVLAGYGDGVQVLRWSASRGQSAALNHGCEVVRTPFVMFLDADDLLLPGHVARVARALRQSSADLLFGGYTEFAEGAAALRWQVRDGVQTGYITSGACVRLVALRDAGGFDPAIRLGAFIDVVMRMRARGAVEQTLPELGVRRRVHGDNMSITQRDQRGDYLQVARAALARRRLG</sequence>
<dbReference type="InterPro" id="IPR029044">
    <property type="entry name" value="Nucleotide-diphossugar_trans"/>
</dbReference>
<gene>
    <name evidence="2" type="ORF">GTZ99_15300</name>
</gene>
<dbReference type="InterPro" id="IPR001173">
    <property type="entry name" value="Glyco_trans_2-like"/>
</dbReference>
<evidence type="ECO:0000259" key="1">
    <source>
        <dbReference type="Pfam" id="PF00535"/>
    </source>
</evidence>
<dbReference type="Proteomes" id="UP000753724">
    <property type="component" value="Unassembled WGS sequence"/>
</dbReference>
<keyword evidence="3" id="KW-1185">Reference proteome</keyword>
<dbReference type="PANTHER" id="PTHR43685">
    <property type="entry name" value="GLYCOSYLTRANSFERASE"/>
    <property type="match status" value="1"/>
</dbReference>
<comment type="caution">
    <text evidence="2">The sequence shown here is derived from an EMBL/GenBank/DDBJ whole genome shotgun (WGS) entry which is preliminary data.</text>
</comment>
<dbReference type="InterPro" id="IPR050834">
    <property type="entry name" value="Glycosyltransf_2"/>
</dbReference>
<dbReference type="RefSeq" id="WP_161720452.1">
    <property type="nucleotide sequence ID" value="NZ_JAAAPO010000007.1"/>
</dbReference>
<feature type="domain" description="Glycosyltransferase 2-like" evidence="1">
    <location>
        <begin position="12"/>
        <end position="127"/>
    </location>
</feature>
<evidence type="ECO:0000313" key="2">
    <source>
        <dbReference type="EMBL" id="NBC37920.1"/>
    </source>
</evidence>
<evidence type="ECO:0000313" key="3">
    <source>
        <dbReference type="Proteomes" id="UP000753724"/>
    </source>
</evidence>
<dbReference type="EMBL" id="JAAAPO010000007">
    <property type="protein sequence ID" value="NBC37920.1"/>
    <property type="molecule type" value="Genomic_DNA"/>
</dbReference>
<proteinExistence type="predicted"/>
<dbReference type="Gene3D" id="3.90.550.10">
    <property type="entry name" value="Spore Coat Polysaccharide Biosynthesis Protein SpsA, Chain A"/>
    <property type="match status" value="1"/>
</dbReference>
<reference evidence="3" key="1">
    <citation type="submission" date="2020-01" db="EMBL/GenBank/DDBJ databases">
        <title>Sphingomonas sp. strain CSW-10.</title>
        <authorList>
            <person name="Chen W.-M."/>
        </authorList>
    </citation>
    <scope>NUCLEOTIDE SEQUENCE [LARGE SCALE GENOMIC DNA]</scope>
    <source>
        <strain evidence="3">FSY-8</strain>
    </source>
</reference>
<accession>A0ABW9XH85</accession>
<dbReference type="SUPFAM" id="SSF53448">
    <property type="entry name" value="Nucleotide-diphospho-sugar transferases"/>
    <property type="match status" value="1"/>
</dbReference>
<protein>
    <submittedName>
        <fullName evidence="2">Glycosyltransferase</fullName>
    </submittedName>
</protein>
<name>A0ABW9XH85_9SPHN</name>